<protein>
    <submittedName>
        <fullName evidence="3">Outer membrane protein beta-barrel domain-containing protein</fullName>
    </submittedName>
</protein>
<evidence type="ECO:0000313" key="4">
    <source>
        <dbReference type="Proteomes" id="UP000183496"/>
    </source>
</evidence>
<organism evidence="3 4">
    <name type="scientific">Myroides profundi</name>
    <dbReference type="NCBI Taxonomy" id="480520"/>
    <lineage>
        <taxon>Bacteria</taxon>
        <taxon>Pseudomonadati</taxon>
        <taxon>Bacteroidota</taxon>
        <taxon>Flavobacteriia</taxon>
        <taxon>Flavobacteriales</taxon>
        <taxon>Flavobacteriaceae</taxon>
        <taxon>Myroides</taxon>
    </lineage>
</organism>
<evidence type="ECO:0000259" key="2">
    <source>
        <dbReference type="Pfam" id="PF13568"/>
    </source>
</evidence>
<accession>A0AAJ5BEQ6</accession>
<name>A0AAJ5BEQ6_MYRPR</name>
<dbReference type="KEGG" id="mpw:MPR_2021"/>
<dbReference type="InterPro" id="IPR025665">
    <property type="entry name" value="Beta-barrel_OMP_2"/>
</dbReference>
<feature type="signal peptide" evidence="1">
    <location>
        <begin position="1"/>
        <end position="20"/>
    </location>
</feature>
<dbReference type="InterPro" id="IPR011250">
    <property type="entry name" value="OMP/PagP_B-barrel"/>
</dbReference>
<dbReference type="SUPFAM" id="SSF56925">
    <property type="entry name" value="OMPA-like"/>
    <property type="match status" value="1"/>
</dbReference>
<evidence type="ECO:0000313" key="3">
    <source>
        <dbReference type="EMBL" id="SER23588.1"/>
    </source>
</evidence>
<gene>
    <name evidence="3" type="ORF">SAMN04488089_11183</name>
</gene>
<comment type="caution">
    <text evidence="3">The sequence shown here is derived from an EMBL/GenBank/DDBJ whole genome shotgun (WGS) entry which is preliminary data.</text>
</comment>
<proteinExistence type="predicted"/>
<keyword evidence="4" id="KW-1185">Reference proteome</keyword>
<dbReference type="Pfam" id="PF13568">
    <property type="entry name" value="OMP_b-brl_2"/>
    <property type="match status" value="1"/>
</dbReference>
<dbReference type="Proteomes" id="UP000183496">
    <property type="component" value="Unassembled WGS sequence"/>
</dbReference>
<feature type="domain" description="Outer membrane protein beta-barrel" evidence="2">
    <location>
        <begin position="20"/>
        <end position="194"/>
    </location>
</feature>
<reference evidence="3 4" key="1">
    <citation type="submission" date="2016-10" db="EMBL/GenBank/DDBJ databases">
        <authorList>
            <person name="Varghese N."/>
            <person name="Submissions S."/>
        </authorList>
    </citation>
    <scope>NUCLEOTIDE SEQUENCE [LARGE SCALE GENOMIC DNA]</scope>
    <source>
        <strain evidence="4">DSM 19823 / KCTC 23066 / CCTCC M 208030 / D25</strain>
    </source>
</reference>
<keyword evidence="1" id="KW-0732">Signal</keyword>
<dbReference type="AlphaFoldDB" id="A0AAJ5BEQ6"/>
<evidence type="ECO:0000256" key="1">
    <source>
        <dbReference type="SAM" id="SignalP"/>
    </source>
</evidence>
<sequence>MRKITLSLVAALAIGFSANAQTPDVKIGAKGGLNISNLTNIDNTSSLTSFHIGAVAEIFVNERFSIQPELLYSAQGTSVDIDEMTYVGLNVARLEMDTEMRVNYINVPIMAKYYLWEGLNVQVGPQFGFLTSAKAHINKMRVDGVKIDVPSSSNNESIKDQFKSFDFGVNFGAGYELPVGVFFDARYNIGISKVNKEGSDAARNGVFQLSVGYKF</sequence>
<dbReference type="RefSeq" id="WP_041892160.1">
    <property type="nucleotide sequence ID" value="NZ_CP010817.1"/>
</dbReference>
<feature type="chain" id="PRO_5042486348" evidence="1">
    <location>
        <begin position="21"/>
        <end position="215"/>
    </location>
</feature>
<dbReference type="EMBL" id="FOFY01000011">
    <property type="protein sequence ID" value="SER23588.1"/>
    <property type="molecule type" value="Genomic_DNA"/>
</dbReference>